<gene>
    <name evidence="2" type="ORF">FCH32_02445</name>
</gene>
<dbReference type="RefSeq" id="WP_174360425.1">
    <property type="nucleotide sequence ID" value="NZ_SUQN01000001.1"/>
</dbReference>
<dbReference type="AlphaFoldDB" id="A0ABD6LZK5"/>
<proteinExistence type="predicted"/>
<evidence type="ECO:0000313" key="3">
    <source>
        <dbReference type="Proteomes" id="UP000729009"/>
    </source>
</evidence>
<feature type="signal peptide" evidence="1">
    <location>
        <begin position="1"/>
        <end position="19"/>
    </location>
</feature>
<dbReference type="EMBL" id="SUQN01000001">
    <property type="protein sequence ID" value="NTZ49164.1"/>
    <property type="molecule type" value="Genomic_DNA"/>
</dbReference>
<evidence type="ECO:0000313" key="2">
    <source>
        <dbReference type="EMBL" id="NTZ49164.1"/>
    </source>
</evidence>
<dbReference type="Proteomes" id="UP000729009">
    <property type="component" value="Unassembled WGS sequence"/>
</dbReference>
<organism evidence="2 3">
    <name type="scientific">Citrobacter gillenii</name>
    <dbReference type="NCBI Taxonomy" id="67828"/>
    <lineage>
        <taxon>Bacteria</taxon>
        <taxon>Pseudomonadati</taxon>
        <taxon>Pseudomonadota</taxon>
        <taxon>Gammaproteobacteria</taxon>
        <taxon>Enterobacterales</taxon>
        <taxon>Enterobacteriaceae</taxon>
        <taxon>Citrobacter</taxon>
        <taxon>Citrobacter freundii complex</taxon>
    </lineage>
</organism>
<keyword evidence="3" id="KW-1185">Reference proteome</keyword>
<comment type="caution">
    <text evidence="2">The sequence shown here is derived from an EMBL/GenBank/DDBJ whole genome shotgun (WGS) entry which is preliminary data.</text>
</comment>
<reference evidence="2 3" key="1">
    <citation type="submission" date="2019-05" db="EMBL/GenBank/DDBJ databases">
        <title>Draft genomes of bacterial isolates retrieved from different Forrest soils.</title>
        <authorList>
            <person name="Soares-Castro P."/>
            <person name="Santos P.M."/>
        </authorList>
    </citation>
    <scope>NUCLEOTIDE SEQUENCE [LARGE SCALE GENOMIC DNA]</scope>
    <source>
        <strain evidence="2 3">UMG736</strain>
    </source>
</reference>
<feature type="chain" id="PRO_5044777168" evidence="1">
    <location>
        <begin position="20"/>
        <end position="148"/>
    </location>
</feature>
<protein>
    <submittedName>
        <fullName evidence="2">Shiga toxin A subunit</fullName>
    </submittedName>
</protein>
<keyword evidence="1" id="KW-0732">Signal</keyword>
<sequence length="148" mass="16862">MFKKLLVCSFSLISIFAYAKDYGCAAVGLSMESSLFDALSKDLKIDTSTVDKNKAKVDIIDISPISETYAESLARIDYNKDPSKEKTEHTYNKIYFSSYYYNGVKSITAKYTYMNKAKKKDVFIASSLMNKDECSIRFNGYITLSREF</sequence>
<accession>A0ABD6LZK5</accession>
<name>A0ABD6LZK5_9ENTR</name>
<evidence type="ECO:0000256" key="1">
    <source>
        <dbReference type="SAM" id="SignalP"/>
    </source>
</evidence>